<gene>
    <name evidence="1" type="ORF">BTN50_1255</name>
</gene>
<accession>A0A291B9S9</accession>
<dbReference type="Proteomes" id="UP000218160">
    <property type="component" value="Chromosome 1"/>
</dbReference>
<reference evidence="2" key="1">
    <citation type="submission" date="2017-04" db="EMBL/GenBank/DDBJ databases">
        <title>Genome evolution of the luminous symbionts of deep sea anglerfish.</title>
        <authorList>
            <person name="Hendry T.A."/>
        </authorList>
    </citation>
    <scope>NUCLEOTIDE SEQUENCE [LARGE SCALE GENOMIC DNA]</scope>
</reference>
<organism evidence="1 2">
    <name type="scientific">Candidatus Enterovibrio altilux</name>
    <dbReference type="NCBI Taxonomy" id="1927128"/>
    <lineage>
        <taxon>Bacteria</taxon>
        <taxon>Pseudomonadati</taxon>
        <taxon>Pseudomonadota</taxon>
        <taxon>Gammaproteobacteria</taxon>
        <taxon>Vibrionales</taxon>
        <taxon>Vibrionaceae</taxon>
        <taxon>Enterovibrio</taxon>
    </lineage>
</organism>
<dbReference type="AlphaFoldDB" id="A0A291B9S9"/>
<name>A0A291B9S9_9GAMM</name>
<evidence type="ECO:0000313" key="1">
    <source>
        <dbReference type="EMBL" id="ATF09741.1"/>
    </source>
</evidence>
<dbReference type="KEGG" id="elux:BTN50_1255"/>
<keyword evidence="2" id="KW-1185">Reference proteome</keyword>
<dbReference type="EMBL" id="CP020660">
    <property type="protein sequence ID" value="ATF09741.1"/>
    <property type="molecule type" value="Genomic_DNA"/>
</dbReference>
<sequence length="41" mass="4770">MSYPYYSCISKLTKTVNVTFKKKNKRTTPHLAIYSTAQSLR</sequence>
<proteinExistence type="predicted"/>
<evidence type="ECO:0000313" key="2">
    <source>
        <dbReference type="Proteomes" id="UP000218160"/>
    </source>
</evidence>
<protein>
    <submittedName>
        <fullName evidence="1">Mobile element protein</fullName>
    </submittedName>
</protein>